<evidence type="ECO:0000313" key="2">
    <source>
        <dbReference type="EMBL" id="MFC6765572.1"/>
    </source>
</evidence>
<dbReference type="Proteomes" id="UP001596383">
    <property type="component" value="Unassembled WGS sequence"/>
</dbReference>
<dbReference type="RefSeq" id="WP_273738594.1">
    <property type="nucleotide sequence ID" value="NZ_JAQIVI010000157.1"/>
</dbReference>
<reference evidence="2 3" key="1">
    <citation type="journal article" date="2019" name="Int. J. Syst. Evol. Microbiol.">
        <title>The Global Catalogue of Microorganisms (GCM) 10K type strain sequencing project: providing services to taxonomists for standard genome sequencing and annotation.</title>
        <authorList>
            <consortium name="The Broad Institute Genomics Platform"/>
            <consortium name="The Broad Institute Genome Sequencing Center for Infectious Disease"/>
            <person name="Wu L."/>
            <person name="Ma J."/>
        </authorList>
    </citation>
    <scope>NUCLEOTIDE SEQUENCE [LARGE SCALE GENOMIC DNA]</scope>
    <source>
        <strain evidence="2 3">LMG 29247</strain>
    </source>
</reference>
<keyword evidence="3" id="KW-1185">Reference proteome</keyword>
<gene>
    <name evidence="2" type="ORF">ACFQE6_11410</name>
</gene>
<dbReference type="EMBL" id="JBHSWV010000157">
    <property type="protein sequence ID" value="MFC6765572.1"/>
    <property type="molecule type" value="Genomic_DNA"/>
</dbReference>
<evidence type="ECO:0000256" key="1">
    <source>
        <dbReference type="SAM" id="MobiDB-lite"/>
    </source>
</evidence>
<accession>A0ABD5SKJ8</accession>
<organism evidence="2 3">
    <name type="scientific">Natrinema soli</name>
    <dbReference type="NCBI Taxonomy" id="1930624"/>
    <lineage>
        <taxon>Archaea</taxon>
        <taxon>Methanobacteriati</taxon>
        <taxon>Methanobacteriota</taxon>
        <taxon>Stenosarchaea group</taxon>
        <taxon>Halobacteria</taxon>
        <taxon>Halobacteriales</taxon>
        <taxon>Natrialbaceae</taxon>
        <taxon>Natrinema</taxon>
    </lineage>
</organism>
<sequence>MYQSNDRPERCPNCTSGESTVPIVTINGTTLWECIDDSCAGERWRTETTHEGVRENPDPATIEKLLNGAAEFRDEETLQGIADDITRLYRTPRTADDRSNAERVPSPR</sequence>
<name>A0ABD5SKJ8_9EURY</name>
<comment type="caution">
    <text evidence="2">The sequence shown here is derived from an EMBL/GenBank/DDBJ whole genome shotgun (WGS) entry which is preliminary data.</text>
</comment>
<dbReference type="AlphaFoldDB" id="A0ABD5SKJ8"/>
<feature type="region of interest" description="Disordered" evidence="1">
    <location>
        <begin position="89"/>
        <end position="108"/>
    </location>
</feature>
<evidence type="ECO:0000313" key="3">
    <source>
        <dbReference type="Proteomes" id="UP001596383"/>
    </source>
</evidence>
<evidence type="ECO:0008006" key="4">
    <source>
        <dbReference type="Google" id="ProtNLM"/>
    </source>
</evidence>
<protein>
    <recommendedName>
        <fullName evidence="4">Transcription factor zinc-finger domain-containing protein</fullName>
    </recommendedName>
</protein>
<proteinExistence type="predicted"/>